<organism evidence="3">
    <name type="scientific">Alexandrium monilatum</name>
    <dbReference type="NCBI Taxonomy" id="311494"/>
    <lineage>
        <taxon>Eukaryota</taxon>
        <taxon>Sar</taxon>
        <taxon>Alveolata</taxon>
        <taxon>Dinophyceae</taxon>
        <taxon>Gonyaulacales</taxon>
        <taxon>Pyrocystaceae</taxon>
        <taxon>Alexandrium</taxon>
    </lineage>
</organism>
<sequence>MARTSCSGSALAGHIWAQLAMAEFGDVGCCCCCRTCVACCDHALCRQVAIGLNTVMPGLCPVKETDRLWGDGTSGPRVRASWWAYLAREHSVTGMLFAPTSRPTDLHKIQLLLVFLLGAVVALYLSIEASERFPEWMNTWWEWWPILAINALTSFFKVCYKSGLKRTYFCTVQCPGLLVCGITVAKGGGFLMKKSPAKEVYAVMSLGLASSRAAVTWDSEAMAWLSDPSEELCLPLRYETLVLKVVQVLQDGTEQVIGRTECDVEKLAPEPGSRINLSLKLGPGICGKVDFLLCTTRDEPISALDFLLAVFRPLTECILFRCCFLVMFLPCVCCHRACTMRKRSGTASDKKPGATPARSARGFPGAVWRGVLRLFACAVVIAAGAHLTVIALSRDADKLAAAAELFVKAKLFGWFVTEPGALLWTYWTMYCFCPVLLPQQSLEKPRPSRTVTLVDPIAVVDSARMESRLIEASSPKGKRAGCELQ</sequence>
<dbReference type="AlphaFoldDB" id="A0A7S4T8F7"/>
<feature type="transmembrane region" description="Helical" evidence="1">
    <location>
        <begin position="143"/>
        <end position="160"/>
    </location>
</feature>
<feature type="signal peptide" evidence="2">
    <location>
        <begin position="1"/>
        <end position="22"/>
    </location>
</feature>
<protein>
    <submittedName>
        <fullName evidence="3">Uncharacterized protein</fullName>
    </submittedName>
</protein>
<feature type="chain" id="PRO_5031436689" evidence="2">
    <location>
        <begin position="23"/>
        <end position="485"/>
    </location>
</feature>
<feature type="transmembrane region" description="Helical" evidence="1">
    <location>
        <begin position="371"/>
        <end position="392"/>
    </location>
</feature>
<feature type="transmembrane region" description="Helical" evidence="1">
    <location>
        <begin position="109"/>
        <end position="127"/>
    </location>
</feature>
<dbReference type="EMBL" id="HBNR01089385">
    <property type="protein sequence ID" value="CAE4667980.1"/>
    <property type="molecule type" value="Transcribed_RNA"/>
</dbReference>
<proteinExistence type="predicted"/>
<evidence type="ECO:0000313" key="3">
    <source>
        <dbReference type="EMBL" id="CAE4667980.1"/>
    </source>
</evidence>
<keyword evidence="1" id="KW-1133">Transmembrane helix</keyword>
<keyword evidence="1" id="KW-0472">Membrane</keyword>
<name>A0A7S4T8F7_9DINO</name>
<feature type="transmembrane region" description="Helical" evidence="1">
    <location>
        <begin position="412"/>
        <end position="437"/>
    </location>
</feature>
<keyword evidence="1" id="KW-0812">Transmembrane</keyword>
<accession>A0A7S4T8F7</accession>
<gene>
    <name evidence="3" type="ORF">AMON00008_LOCUS64122</name>
</gene>
<reference evidence="3" key="1">
    <citation type="submission" date="2021-01" db="EMBL/GenBank/DDBJ databases">
        <authorList>
            <person name="Corre E."/>
            <person name="Pelletier E."/>
            <person name="Niang G."/>
            <person name="Scheremetjew M."/>
            <person name="Finn R."/>
            <person name="Kale V."/>
            <person name="Holt S."/>
            <person name="Cochrane G."/>
            <person name="Meng A."/>
            <person name="Brown T."/>
            <person name="Cohen L."/>
        </authorList>
    </citation>
    <scope>NUCLEOTIDE SEQUENCE</scope>
    <source>
        <strain evidence="3">CCMP3105</strain>
    </source>
</reference>
<evidence type="ECO:0000256" key="1">
    <source>
        <dbReference type="SAM" id="Phobius"/>
    </source>
</evidence>
<keyword evidence="2" id="KW-0732">Signal</keyword>
<evidence type="ECO:0000256" key="2">
    <source>
        <dbReference type="SAM" id="SignalP"/>
    </source>
</evidence>